<evidence type="ECO:0000256" key="1">
    <source>
        <dbReference type="SAM" id="MobiDB-lite"/>
    </source>
</evidence>
<feature type="region of interest" description="Disordered" evidence="1">
    <location>
        <begin position="107"/>
        <end position="130"/>
    </location>
</feature>
<dbReference type="AlphaFoldDB" id="A0AA37F438"/>
<dbReference type="EMBL" id="BMQD01000006">
    <property type="protein sequence ID" value="GGK63690.1"/>
    <property type="molecule type" value="Genomic_DNA"/>
</dbReference>
<proteinExistence type="predicted"/>
<evidence type="ECO:0000313" key="3">
    <source>
        <dbReference type="Proteomes" id="UP000627984"/>
    </source>
</evidence>
<sequence>MGRRQRRRERDAVHPDASVPQVHFVDPEGRYIYAPANEIGQEPDVSPEQQIADAVASIAHLGTVRLAVVRQLAGLDTALRPRVEEAIRAGVPYRRIEELTGYSRSMLSRWTRDAGSTDRGTSRTERSREG</sequence>
<dbReference type="Proteomes" id="UP000627984">
    <property type="component" value="Unassembled WGS sequence"/>
</dbReference>
<name>A0AA37F438_9ACTN</name>
<accession>A0AA37F438</accession>
<feature type="compositionally biased region" description="Basic and acidic residues" evidence="1">
    <location>
        <begin position="110"/>
        <end position="130"/>
    </location>
</feature>
<gene>
    <name evidence="2" type="ORF">GCM10010126_23780</name>
</gene>
<organism evidence="2 3">
    <name type="scientific">Planomonospora parontospora</name>
    <dbReference type="NCBI Taxonomy" id="58119"/>
    <lineage>
        <taxon>Bacteria</taxon>
        <taxon>Bacillati</taxon>
        <taxon>Actinomycetota</taxon>
        <taxon>Actinomycetes</taxon>
        <taxon>Streptosporangiales</taxon>
        <taxon>Streptosporangiaceae</taxon>
        <taxon>Planomonospora</taxon>
    </lineage>
</organism>
<evidence type="ECO:0000313" key="2">
    <source>
        <dbReference type="EMBL" id="GGK63690.1"/>
    </source>
</evidence>
<reference evidence="2" key="1">
    <citation type="journal article" date="2014" name="Int. J. Syst. Evol. Microbiol.">
        <title>Complete genome sequence of Corynebacterium casei LMG S-19264T (=DSM 44701T), isolated from a smear-ripened cheese.</title>
        <authorList>
            <consortium name="US DOE Joint Genome Institute (JGI-PGF)"/>
            <person name="Walter F."/>
            <person name="Albersmeier A."/>
            <person name="Kalinowski J."/>
            <person name="Ruckert C."/>
        </authorList>
    </citation>
    <scope>NUCLEOTIDE SEQUENCE</scope>
    <source>
        <strain evidence="2">JCM 3093</strain>
    </source>
</reference>
<protein>
    <submittedName>
        <fullName evidence="2">Uncharacterized protein</fullName>
    </submittedName>
</protein>
<comment type="caution">
    <text evidence="2">The sequence shown here is derived from an EMBL/GenBank/DDBJ whole genome shotgun (WGS) entry which is preliminary data.</text>
</comment>
<reference evidence="2" key="2">
    <citation type="submission" date="2022-09" db="EMBL/GenBank/DDBJ databases">
        <authorList>
            <person name="Sun Q."/>
            <person name="Ohkuma M."/>
        </authorList>
    </citation>
    <scope>NUCLEOTIDE SEQUENCE</scope>
    <source>
        <strain evidence="2">JCM 3093</strain>
    </source>
</reference>